<keyword evidence="3" id="KW-0133">Cell shape</keyword>
<dbReference type="AlphaFoldDB" id="A0A842B5V4"/>
<feature type="transmembrane region" description="Helical" evidence="6">
    <location>
        <begin position="86"/>
        <end position="106"/>
    </location>
</feature>
<dbReference type="GO" id="GO:0005886">
    <property type="term" value="C:plasma membrane"/>
    <property type="evidence" value="ECO:0007669"/>
    <property type="project" value="TreeGrafter"/>
</dbReference>
<evidence type="ECO:0000256" key="1">
    <source>
        <dbReference type="ARBA" id="ARBA00004141"/>
    </source>
</evidence>
<reference evidence="7 8" key="1">
    <citation type="submission" date="2020-03" db="EMBL/GenBank/DDBJ databases">
        <title>Soil Listeria distribution.</title>
        <authorList>
            <person name="Liao J."/>
            <person name="Wiedmann M."/>
        </authorList>
    </citation>
    <scope>NUCLEOTIDE SEQUENCE [LARGE SCALE GENOMIC DNA]</scope>
    <source>
        <strain evidence="7 8">FSL L7-0990</strain>
    </source>
</reference>
<evidence type="ECO:0000256" key="3">
    <source>
        <dbReference type="ARBA" id="ARBA00022960"/>
    </source>
</evidence>
<dbReference type="GO" id="GO:0008360">
    <property type="term" value="P:regulation of cell shape"/>
    <property type="evidence" value="ECO:0007669"/>
    <property type="project" value="UniProtKB-KW"/>
</dbReference>
<name>A0A842B5V4_9LIST</name>
<comment type="subcellular location">
    <subcellularLocation>
        <location evidence="1">Membrane</location>
        <topology evidence="1">Multi-pass membrane protein</topology>
    </subcellularLocation>
</comment>
<feature type="transmembrane region" description="Helical" evidence="6">
    <location>
        <begin position="54"/>
        <end position="74"/>
    </location>
</feature>
<sequence length="155" mass="16778">MQSLCGTQKRLYLLNKNRSHGLSIDNFNYVTIGFGNYICASLALSVIYNPAVLTSLGFVGACALLVVYFLLVYQIIRVALDIGMPFYSYICTGVVSMIFFHVLQNIGMTIGMLPITGIPLLFISYGGSAMLGSLMAIGLVLSARYNAPKMVASLV</sequence>
<keyword evidence="5 6" id="KW-0472">Membrane</keyword>
<dbReference type="GO" id="GO:0032153">
    <property type="term" value="C:cell division site"/>
    <property type="evidence" value="ECO:0007669"/>
    <property type="project" value="TreeGrafter"/>
</dbReference>
<evidence type="ECO:0000256" key="6">
    <source>
        <dbReference type="SAM" id="Phobius"/>
    </source>
</evidence>
<keyword evidence="2 6" id="KW-0812">Transmembrane</keyword>
<dbReference type="PANTHER" id="PTHR30474">
    <property type="entry name" value="CELL CYCLE PROTEIN"/>
    <property type="match status" value="1"/>
</dbReference>
<organism evidence="7 8">
    <name type="scientific">Listeria booriae</name>
    <dbReference type="NCBI Taxonomy" id="1552123"/>
    <lineage>
        <taxon>Bacteria</taxon>
        <taxon>Bacillati</taxon>
        <taxon>Bacillota</taxon>
        <taxon>Bacilli</taxon>
        <taxon>Bacillales</taxon>
        <taxon>Listeriaceae</taxon>
        <taxon>Listeria</taxon>
    </lineage>
</organism>
<dbReference type="Pfam" id="PF01098">
    <property type="entry name" value="FTSW_RODA_SPOVE"/>
    <property type="match status" value="1"/>
</dbReference>
<feature type="transmembrane region" description="Helical" evidence="6">
    <location>
        <begin position="118"/>
        <end position="141"/>
    </location>
</feature>
<dbReference type="InterPro" id="IPR001182">
    <property type="entry name" value="FtsW/RodA"/>
</dbReference>
<evidence type="ECO:0000256" key="5">
    <source>
        <dbReference type="ARBA" id="ARBA00023136"/>
    </source>
</evidence>
<dbReference type="PANTHER" id="PTHR30474:SF1">
    <property type="entry name" value="PEPTIDOGLYCAN GLYCOSYLTRANSFERASE MRDB"/>
    <property type="match status" value="1"/>
</dbReference>
<dbReference type="EMBL" id="JAARVD010000010">
    <property type="protein sequence ID" value="MBC1798311.1"/>
    <property type="molecule type" value="Genomic_DNA"/>
</dbReference>
<dbReference type="Proteomes" id="UP000548082">
    <property type="component" value="Unassembled WGS sequence"/>
</dbReference>
<gene>
    <name evidence="7" type="ORF">HCA55_16355</name>
</gene>
<dbReference type="GO" id="GO:0015648">
    <property type="term" value="F:lipid-linked peptidoglycan transporter activity"/>
    <property type="evidence" value="ECO:0007669"/>
    <property type="project" value="TreeGrafter"/>
</dbReference>
<evidence type="ECO:0000256" key="4">
    <source>
        <dbReference type="ARBA" id="ARBA00022989"/>
    </source>
</evidence>
<dbReference type="InterPro" id="IPR018365">
    <property type="entry name" value="Cell_cycle_FtsW-rel_CS"/>
</dbReference>
<accession>A0A842B5V4</accession>
<evidence type="ECO:0000313" key="8">
    <source>
        <dbReference type="Proteomes" id="UP000548082"/>
    </source>
</evidence>
<keyword evidence="4 6" id="KW-1133">Transmembrane helix</keyword>
<dbReference type="PROSITE" id="PS00428">
    <property type="entry name" value="FTSW_RODA_SPOVE"/>
    <property type="match status" value="1"/>
</dbReference>
<evidence type="ECO:0000256" key="2">
    <source>
        <dbReference type="ARBA" id="ARBA00022692"/>
    </source>
</evidence>
<dbReference type="GO" id="GO:0051301">
    <property type="term" value="P:cell division"/>
    <property type="evidence" value="ECO:0007669"/>
    <property type="project" value="InterPro"/>
</dbReference>
<protein>
    <submittedName>
        <fullName evidence="7">FtsW/RodA/SpoVE family cell cycle protein</fullName>
    </submittedName>
</protein>
<feature type="transmembrane region" description="Helical" evidence="6">
    <location>
        <begin position="27"/>
        <end position="48"/>
    </location>
</feature>
<comment type="caution">
    <text evidence="7">The sequence shown here is derived from an EMBL/GenBank/DDBJ whole genome shotgun (WGS) entry which is preliminary data.</text>
</comment>
<proteinExistence type="predicted"/>
<evidence type="ECO:0000313" key="7">
    <source>
        <dbReference type="EMBL" id="MBC1798311.1"/>
    </source>
</evidence>